<dbReference type="Proteomes" id="UP000588068">
    <property type="component" value="Unassembled WGS sequence"/>
</dbReference>
<evidence type="ECO:0008006" key="4">
    <source>
        <dbReference type="Google" id="ProtNLM"/>
    </source>
</evidence>
<evidence type="ECO:0000313" key="2">
    <source>
        <dbReference type="EMBL" id="MBB6094784.1"/>
    </source>
</evidence>
<reference evidence="2 3" key="1">
    <citation type="submission" date="2020-08" db="EMBL/GenBank/DDBJ databases">
        <title>Genomic Encyclopedia of Type Strains, Phase IV (KMG-IV): sequencing the most valuable type-strain genomes for metagenomic binning, comparative biology and taxonomic classification.</title>
        <authorList>
            <person name="Goeker M."/>
        </authorList>
    </citation>
    <scope>NUCLEOTIDE SEQUENCE [LARGE SCALE GENOMIC DNA]</scope>
    <source>
        <strain evidence="2 3">DSM 26723</strain>
    </source>
</reference>
<evidence type="ECO:0000256" key="1">
    <source>
        <dbReference type="SAM" id="MobiDB-lite"/>
    </source>
</evidence>
<feature type="region of interest" description="Disordered" evidence="1">
    <location>
        <begin position="55"/>
        <end position="76"/>
    </location>
</feature>
<protein>
    <recommendedName>
        <fullName evidence="4">Outer membrane protein assembly factor BamE</fullName>
    </recommendedName>
</protein>
<feature type="compositionally biased region" description="Basic and acidic residues" evidence="1">
    <location>
        <begin position="1"/>
        <end position="10"/>
    </location>
</feature>
<name>A0A841HQ67_9GAMM</name>
<dbReference type="EMBL" id="JACHHZ010000004">
    <property type="protein sequence ID" value="MBB6094784.1"/>
    <property type="molecule type" value="Genomic_DNA"/>
</dbReference>
<dbReference type="RefSeq" id="WP_184334185.1">
    <property type="nucleotide sequence ID" value="NZ_JACHHZ010000004.1"/>
</dbReference>
<gene>
    <name evidence="2" type="ORF">HNQ60_003671</name>
</gene>
<dbReference type="AlphaFoldDB" id="A0A841HQ67"/>
<proteinExistence type="predicted"/>
<evidence type="ECO:0000313" key="3">
    <source>
        <dbReference type="Proteomes" id="UP000588068"/>
    </source>
</evidence>
<organism evidence="2 3">
    <name type="scientific">Povalibacter uvarum</name>
    <dbReference type="NCBI Taxonomy" id="732238"/>
    <lineage>
        <taxon>Bacteria</taxon>
        <taxon>Pseudomonadati</taxon>
        <taxon>Pseudomonadota</taxon>
        <taxon>Gammaproteobacteria</taxon>
        <taxon>Steroidobacterales</taxon>
        <taxon>Steroidobacteraceae</taxon>
        <taxon>Povalibacter</taxon>
    </lineage>
</organism>
<accession>A0A841HQ67</accession>
<feature type="region of interest" description="Disordered" evidence="1">
    <location>
        <begin position="1"/>
        <end position="20"/>
    </location>
</feature>
<keyword evidence="3" id="KW-1185">Reference proteome</keyword>
<comment type="caution">
    <text evidence="2">The sequence shown here is derived from an EMBL/GenBank/DDBJ whole genome shotgun (WGS) entry which is preliminary data.</text>
</comment>
<sequence length="194" mass="20351">MRLTDHEPGDVRALPRTGAIRQPRSTANNLPFVSCVAALLLCGCVSPKVPDLDEPQAAAPAPAALPAAPSEPPQASALSYGMVTSQVRKGQTTQLDLVQLFGSPNISSYDSAGIETWVYERTVTQTDIQTNSRAVQGAANLSVFFNFGQAGGGVSGERAAVSSTATTSVRSITVIVKFAANRTVSDYSVRASYF</sequence>